<accession>A0A9D2FJX8</accession>
<comment type="similarity">
    <text evidence="2 10 11">Belongs to the class-I aminoacyl-tRNA synthetase family.</text>
</comment>
<organism evidence="14 15">
    <name type="scientific">Candidatus Gemmiger avistercoris</name>
    <dbReference type="NCBI Taxonomy" id="2838606"/>
    <lineage>
        <taxon>Bacteria</taxon>
        <taxon>Bacillati</taxon>
        <taxon>Bacillota</taxon>
        <taxon>Clostridia</taxon>
        <taxon>Eubacteriales</taxon>
        <taxon>Gemmiger</taxon>
    </lineage>
</organism>
<dbReference type="FunFam" id="1.10.730.10:FF:000008">
    <property type="entry name" value="Arginine--tRNA ligase"/>
    <property type="match status" value="1"/>
</dbReference>
<dbReference type="PANTHER" id="PTHR11956:SF5">
    <property type="entry name" value="ARGININE--TRNA LIGASE, CYTOPLASMIC"/>
    <property type="match status" value="1"/>
</dbReference>
<dbReference type="NCBIfam" id="TIGR00456">
    <property type="entry name" value="argS"/>
    <property type="match status" value="1"/>
</dbReference>
<keyword evidence="4 10" id="KW-0436">Ligase</keyword>
<evidence type="ECO:0000256" key="10">
    <source>
        <dbReference type="HAMAP-Rule" id="MF_00123"/>
    </source>
</evidence>
<dbReference type="EC" id="6.1.1.19" evidence="10"/>
<dbReference type="InterPro" id="IPR009080">
    <property type="entry name" value="tRNAsynth_Ia_anticodon-bd"/>
</dbReference>
<dbReference type="PRINTS" id="PR01038">
    <property type="entry name" value="TRNASYNTHARG"/>
</dbReference>
<comment type="catalytic activity">
    <reaction evidence="9 10">
        <text>tRNA(Arg) + L-arginine + ATP = L-arginyl-tRNA(Arg) + AMP + diphosphate</text>
        <dbReference type="Rhea" id="RHEA:20301"/>
        <dbReference type="Rhea" id="RHEA-COMP:9658"/>
        <dbReference type="Rhea" id="RHEA-COMP:9673"/>
        <dbReference type="ChEBI" id="CHEBI:30616"/>
        <dbReference type="ChEBI" id="CHEBI:32682"/>
        <dbReference type="ChEBI" id="CHEBI:33019"/>
        <dbReference type="ChEBI" id="CHEBI:78442"/>
        <dbReference type="ChEBI" id="CHEBI:78513"/>
        <dbReference type="ChEBI" id="CHEBI:456215"/>
        <dbReference type="EC" id="6.1.1.19"/>
    </reaction>
</comment>
<dbReference type="AlphaFoldDB" id="A0A9D2FJX8"/>
<feature type="domain" description="DALR anticodon binding" evidence="12">
    <location>
        <begin position="465"/>
        <end position="585"/>
    </location>
</feature>
<comment type="subunit">
    <text evidence="10">Monomer.</text>
</comment>
<dbReference type="SUPFAM" id="SSF47323">
    <property type="entry name" value="Anticodon-binding domain of a subclass of class I aminoacyl-tRNA synthetases"/>
    <property type="match status" value="1"/>
</dbReference>
<reference evidence="14" key="2">
    <citation type="submission" date="2021-04" db="EMBL/GenBank/DDBJ databases">
        <authorList>
            <person name="Gilroy R."/>
        </authorList>
    </citation>
    <scope>NUCLEOTIDE SEQUENCE</scope>
    <source>
        <strain evidence="14">CHK188-11489</strain>
    </source>
</reference>
<dbReference type="SMART" id="SM00836">
    <property type="entry name" value="DALR_1"/>
    <property type="match status" value="1"/>
</dbReference>
<evidence type="ECO:0000256" key="3">
    <source>
        <dbReference type="ARBA" id="ARBA00022490"/>
    </source>
</evidence>
<sequence length="585" mass="63803">MDYQYYNPRQAALTEARTLLTDAVRAAMADGSLPEAALPDFIVEIPADVKNGDVASNLAMAGARVFRKAPRQIAEAITAKLDLNGTLFAGADIAGPGFINLFLAQDWFTSVLRAACSNPEYGRTDAGAGKRYNVEFVSANPTGPMHMGNARGGALGDCLAACLDWAGYDVTREFYINDAGNQIEKFGKSLAIRYLQLYKGEEACPLPAECYQGADIVQRAREFAEANGDAYVNAGFEELKKAIIADALPKNIAGLQRDLGKYRIQYDVWFHESDLHASGAVQAVVDKLLETGACYKAEDGAIMYRSAQYAAKYGVANKRKSEDGGEEEAKDEVLVRANGIPTYFAADIAYHYNKLAVRGFDKAIDVWGADHHGHVARMKGAMDAIGLNGEQLDVVLMQMVNLMRDGKPVRMSKRTGKAITLTDLLDEVPIDSARFFFNQRESTSTLDFDLDLAVRNDSENPVYYVQYAHARICSLLKKLESQGVAFAGGSQVSAGVLTDPSEQALLRLLAAFPAEIVAAADKYDPARITRYCIDVATAFHRFYNACRILDAEGAVQQSRIALCLGVRGVIHNILTMFKINAPESM</sequence>
<name>A0A9D2FJX8_9FIRM</name>
<evidence type="ECO:0000259" key="13">
    <source>
        <dbReference type="SMART" id="SM01016"/>
    </source>
</evidence>
<keyword evidence="8 10" id="KW-0030">Aminoacyl-tRNA synthetase</keyword>
<dbReference type="Pfam" id="PF00750">
    <property type="entry name" value="tRNA-synt_1d"/>
    <property type="match status" value="1"/>
</dbReference>
<dbReference type="InterPro" id="IPR001412">
    <property type="entry name" value="aa-tRNA-synth_I_CS"/>
</dbReference>
<reference evidence="14" key="1">
    <citation type="journal article" date="2021" name="PeerJ">
        <title>Extensive microbial diversity within the chicken gut microbiome revealed by metagenomics and culture.</title>
        <authorList>
            <person name="Gilroy R."/>
            <person name="Ravi A."/>
            <person name="Getino M."/>
            <person name="Pursley I."/>
            <person name="Horton D.L."/>
            <person name="Alikhan N.F."/>
            <person name="Baker D."/>
            <person name="Gharbi K."/>
            <person name="Hall N."/>
            <person name="Watson M."/>
            <person name="Adriaenssens E.M."/>
            <person name="Foster-Nyarko E."/>
            <person name="Jarju S."/>
            <person name="Secka A."/>
            <person name="Antonio M."/>
            <person name="Oren A."/>
            <person name="Chaudhuri R.R."/>
            <person name="La Ragione R."/>
            <person name="Hildebrand F."/>
            <person name="Pallen M.J."/>
        </authorList>
    </citation>
    <scope>NUCLEOTIDE SEQUENCE</scope>
    <source>
        <strain evidence="14">CHK188-11489</strain>
    </source>
</reference>
<dbReference type="InterPro" id="IPR005148">
    <property type="entry name" value="Arg-tRNA-synth_N"/>
</dbReference>
<gene>
    <name evidence="10" type="primary">argS</name>
    <name evidence="14" type="ORF">H9724_05435</name>
</gene>
<proteinExistence type="inferred from homology"/>
<dbReference type="Pfam" id="PF05746">
    <property type="entry name" value="DALR_1"/>
    <property type="match status" value="1"/>
</dbReference>
<dbReference type="Pfam" id="PF03485">
    <property type="entry name" value="Arg_tRNA_synt_N"/>
    <property type="match status" value="1"/>
</dbReference>
<dbReference type="InterPro" id="IPR014729">
    <property type="entry name" value="Rossmann-like_a/b/a_fold"/>
</dbReference>
<dbReference type="GO" id="GO:0006420">
    <property type="term" value="P:arginyl-tRNA aminoacylation"/>
    <property type="evidence" value="ECO:0007669"/>
    <property type="project" value="UniProtKB-UniRule"/>
</dbReference>
<dbReference type="GO" id="GO:0005737">
    <property type="term" value="C:cytoplasm"/>
    <property type="evidence" value="ECO:0007669"/>
    <property type="project" value="UniProtKB-SubCell"/>
</dbReference>
<dbReference type="Proteomes" id="UP000824105">
    <property type="component" value="Unassembled WGS sequence"/>
</dbReference>
<evidence type="ECO:0000256" key="4">
    <source>
        <dbReference type="ARBA" id="ARBA00022598"/>
    </source>
</evidence>
<dbReference type="SUPFAM" id="SSF52374">
    <property type="entry name" value="Nucleotidylyl transferase"/>
    <property type="match status" value="1"/>
</dbReference>
<evidence type="ECO:0000259" key="12">
    <source>
        <dbReference type="SMART" id="SM00836"/>
    </source>
</evidence>
<dbReference type="EMBL" id="DXBF01000050">
    <property type="protein sequence ID" value="HIZ62193.1"/>
    <property type="molecule type" value="Genomic_DNA"/>
</dbReference>
<dbReference type="PROSITE" id="PS00178">
    <property type="entry name" value="AA_TRNA_LIGASE_I"/>
    <property type="match status" value="1"/>
</dbReference>
<keyword evidence="6 10" id="KW-0067">ATP-binding</keyword>
<feature type="domain" description="Arginyl tRNA synthetase N-terminal" evidence="13">
    <location>
        <begin position="14"/>
        <end position="103"/>
    </location>
</feature>
<comment type="caution">
    <text evidence="14">The sequence shown here is derived from an EMBL/GenBank/DDBJ whole genome shotgun (WGS) entry which is preliminary data.</text>
</comment>
<evidence type="ECO:0000256" key="2">
    <source>
        <dbReference type="ARBA" id="ARBA00005594"/>
    </source>
</evidence>
<evidence type="ECO:0000256" key="1">
    <source>
        <dbReference type="ARBA" id="ARBA00004496"/>
    </source>
</evidence>
<feature type="short sequence motif" description="'HIGH' region" evidence="10">
    <location>
        <begin position="139"/>
        <end position="149"/>
    </location>
</feature>
<dbReference type="Gene3D" id="3.30.1360.70">
    <property type="entry name" value="Arginyl tRNA synthetase N-terminal domain"/>
    <property type="match status" value="1"/>
</dbReference>
<keyword evidence="5 10" id="KW-0547">Nucleotide-binding</keyword>
<dbReference type="InterPro" id="IPR035684">
    <property type="entry name" value="ArgRS_core"/>
</dbReference>
<evidence type="ECO:0000256" key="9">
    <source>
        <dbReference type="ARBA" id="ARBA00049339"/>
    </source>
</evidence>
<keyword evidence="3 10" id="KW-0963">Cytoplasm</keyword>
<dbReference type="Gene3D" id="1.10.730.10">
    <property type="entry name" value="Isoleucyl-tRNA Synthetase, Domain 1"/>
    <property type="match status" value="1"/>
</dbReference>
<dbReference type="PANTHER" id="PTHR11956">
    <property type="entry name" value="ARGINYL-TRNA SYNTHETASE"/>
    <property type="match status" value="1"/>
</dbReference>
<dbReference type="InterPro" id="IPR001278">
    <property type="entry name" value="Arg-tRNA-ligase"/>
</dbReference>
<dbReference type="InterPro" id="IPR008909">
    <property type="entry name" value="DALR_anticod-bd"/>
</dbReference>
<dbReference type="InterPro" id="IPR036695">
    <property type="entry name" value="Arg-tRNA-synth_N_sf"/>
</dbReference>
<protein>
    <recommendedName>
        <fullName evidence="10">Arginine--tRNA ligase</fullName>
        <ecNumber evidence="10">6.1.1.19</ecNumber>
    </recommendedName>
    <alternativeName>
        <fullName evidence="10">Arginyl-tRNA synthetase</fullName>
        <shortName evidence="10">ArgRS</shortName>
    </alternativeName>
</protein>
<dbReference type="SMART" id="SM01016">
    <property type="entry name" value="Arg_tRNA_synt_N"/>
    <property type="match status" value="1"/>
</dbReference>
<dbReference type="Gene3D" id="3.40.50.620">
    <property type="entry name" value="HUPs"/>
    <property type="match status" value="1"/>
</dbReference>
<keyword evidence="7 10" id="KW-0648">Protein biosynthesis</keyword>
<evidence type="ECO:0000256" key="5">
    <source>
        <dbReference type="ARBA" id="ARBA00022741"/>
    </source>
</evidence>
<evidence type="ECO:0000313" key="14">
    <source>
        <dbReference type="EMBL" id="HIZ62193.1"/>
    </source>
</evidence>
<evidence type="ECO:0000256" key="8">
    <source>
        <dbReference type="ARBA" id="ARBA00023146"/>
    </source>
</evidence>
<dbReference type="CDD" id="cd00671">
    <property type="entry name" value="ArgRS_core"/>
    <property type="match status" value="1"/>
</dbReference>
<dbReference type="GO" id="GO:0004814">
    <property type="term" value="F:arginine-tRNA ligase activity"/>
    <property type="evidence" value="ECO:0007669"/>
    <property type="project" value="UniProtKB-UniRule"/>
</dbReference>
<dbReference type="HAMAP" id="MF_00123">
    <property type="entry name" value="Arg_tRNA_synth"/>
    <property type="match status" value="1"/>
</dbReference>
<comment type="subcellular location">
    <subcellularLocation>
        <location evidence="1 10">Cytoplasm</location>
    </subcellularLocation>
</comment>
<dbReference type="SUPFAM" id="SSF55190">
    <property type="entry name" value="Arginyl-tRNA synthetase (ArgRS), N-terminal 'additional' domain"/>
    <property type="match status" value="1"/>
</dbReference>
<evidence type="ECO:0000256" key="11">
    <source>
        <dbReference type="RuleBase" id="RU363038"/>
    </source>
</evidence>
<dbReference type="GO" id="GO:0005524">
    <property type="term" value="F:ATP binding"/>
    <property type="evidence" value="ECO:0007669"/>
    <property type="project" value="UniProtKB-UniRule"/>
</dbReference>
<evidence type="ECO:0000256" key="6">
    <source>
        <dbReference type="ARBA" id="ARBA00022840"/>
    </source>
</evidence>
<evidence type="ECO:0000313" key="15">
    <source>
        <dbReference type="Proteomes" id="UP000824105"/>
    </source>
</evidence>
<evidence type="ECO:0000256" key="7">
    <source>
        <dbReference type="ARBA" id="ARBA00022917"/>
    </source>
</evidence>